<keyword evidence="2" id="KW-1003">Cell membrane</keyword>
<dbReference type="InterPro" id="IPR050957">
    <property type="entry name" value="BMP_lipoprotein"/>
</dbReference>
<dbReference type="Gene3D" id="3.40.50.2300">
    <property type="match status" value="2"/>
</dbReference>
<evidence type="ECO:0000313" key="8">
    <source>
        <dbReference type="Proteomes" id="UP000530928"/>
    </source>
</evidence>
<keyword evidence="8" id="KW-1185">Reference proteome</keyword>
<sequence>MHKQVLALVLTGLAVTACGGSPSGSSGSEAGASKLRVGVLFPGNLSDDGFMESSYGGYQRLEKAGQVELAKIEQVPAADYQQALSTLAAKSDLVVAFGGQTDAVLRQVAPTFPKVKFVEVGGPSDAVPLANLAYYDPKQADGGLLAGAYAALTSKSGKVAFVGGLELPAIVNTANEFAKGAKLAKDDIEVLAPQYVGDFNDVAKAKQAGQALVSGGADVFGQQLNLGRQGLVQAAGEGSGSVISGPLVKECGSETGVIGYAKTDTGAALEYAVKAALDGSWKAEQKAFGVASGLGASDLVLCGASPEVTAKLDEIKKQLASGAITTP</sequence>
<gene>
    <name evidence="7" type="ORF">HNR30_002883</name>
</gene>
<evidence type="ECO:0000256" key="4">
    <source>
        <dbReference type="ARBA" id="ARBA00023136"/>
    </source>
</evidence>
<keyword evidence="4" id="KW-0472">Membrane</keyword>
<evidence type="ECO:0000256" key="5">
    <source>
        <dbReference type="ARBA" id="ARBA00023288"/>
    </source>
</evidence>
<dbReference type="PROSITE" id="PS51257">
    <property type="entry name" value="PROKAR_LIPOPROTEIN"/>
    <property type="match status" value="1"/>
</dbReference>
<comment type="subcellular location">
    <subcellularLocation>
        <location evidence="1">Cell membrane</location>
    </subcellularLocation>
</comment>
<dbReference type="Pfam" id="PF02608">
    <property type="entry name" value="Bmp"/>
    <property type="match status" value="1"/>
</dbReference>
<name>A0A7W0CIF1_9ACTN</name>
<proteinExistence type="predicted"/>
<evidence type="ECO:0000256" key="3">
    <source>
        <dbReference type="ARBA" id="ARBA00022729"/>
    </source>
</evidence>
<evidence type="ECO:0000256" key="1">
    <source>
        <dbReference type="ARBA" id="ARBA00004236"/>
    </source>
</evidence>
<evidence type="ECO:0000259" key="6">
    <source>
        <dbReference type="Pfam" id="PF02608"/>
    </source>
</evidence>
<evidence type="ECO:0000313" key="7">
    <source>
        <dbReference type="EMBL" id="MBA2891542.1"/>
    </source>
</evidence>
<accession>A0A7W0CIF1</accession>
<feature type="domain" description="ABC transporter substrate-binding protein PnrA-like" evidence="6">
    <location>
        <begin position="35"/>
        <end position="292"/>
    </location>
</feature>
<dbReference type="InterPro" id="IPR003760">
    <property type="entry name" value="PnrA-like"/>
</dbReference>
<evidence type="ECO:0000256" key="2">
    <source>
        <dbReference type="ARBA" id="ARBA00022475"/>
    </source>
</evidence>
<dbReference type="AlphaFoldDB" id="A0A7W0CIF1"/>
<keyword evidence="3" id="KW-0732">Signal</keyword>
<dbReference type="CDD" id="cd06304">
    <property type="entry name" value="PBP1_BmpA_Med_PnrA-like"/>
    <property type="match status" value="1"/>
</dbReference>
<keyword evidence="5" id="KW-0449">Lipoprotein</keyword>
<dbReference type="GO" id="GO:0005886">
    <property type="term" value="C:plasma membrane"/>
    <property type="evidence" value="ECO:0007669"/>
    <property type="project" value="UniProtKB-SubCell"/>
</dbReference>
<dbReference type="EMBL" id="JACDUR010000003">
    <property type="protein sequence ID" value="MBA2891542.1"/>
    <property type="molecule type" value="Genomic_DNA"/>
</dbReference>
<protein>
    <submittedName>
        <fullName evidence="7">Basic membrane protein A</fullName>
    </submittedName>
</protein>
<dbReference type="RefSeq" id="WP_181610328.1">
    <property type="nucleotide sequence ID" value="NZ_BAABAM010000002.1"/>
</dbReference>
<dbReference type="PANTHER" id="PTHR34296">
    <property type="entry name" value="TRANSCRIPTIONAL ACTIVATOR PROTEIN MED"/>
    <property type="match status" value="1"/>
</dbReference>
<reference evidence="7 8" key="1">
    <citation type="submission" date="2020-07" db="EMBL/GenBank/DDBJ databases">
        <title>Genomic Encyclopedia of Type Strains, Phase IV (KMG-IV): sequencing the most valuable type-strain genomes for metagenomic binning, comparative biology and taxonomic classification.</title>
        <authorList>
            <person name="Goeker M."/>
        </authorList>
    </citation>
    <scope>NUCLEOTIDE SEQUENCE [LARGE SCALE GENOMIC DNA]</scope>
    <source>
        <strain evidence="7 8">DSM 45533</strain>
    </source>
</reference>
<dbReference type="PANTHER" id="PTHR34296:SF2">
    <property type="entry name" value="ABC TRANSPORTER GUANOSINE-BINDING PROTEIN NUPN"/>
    <property type="match status" value="1"/>
</dbReference>
<dbReference type="Proteomes" id="UP000530928">
    <property type="component" value="Unassembled WGS sequence"/>
</dbReference>
<organism evidence="7 8">
    <name type="scientific">Nonomuraea soli</name>
    <dbReference type="NCBI Taxonomy" id="1032476"/>
    <lineage>
        <taxon>Bacteria</taxon>
        <taxon>Bacillati</taxon>
        <taxon>Actinomycetota</taxon>
        <taxon>Actinomycetes</taxon>
        <taxon>Streptosporangiales</taxon>
        <taxon>Streptosporangiaceae</taxon>
        <taxon>Nonomuraea</taxon>
    </lineage>
</organism>
<comment type="caution">
    <text evidence="7">The sequence shown here is derived from an EMBL/GenBank/DDBJ whole genome shotgun (WGS) entry which is preliminary data.</text>
</comment>